<dbReference type="GO" id="GO:0003677">
    <property type="term" value="F:DNA binding"/>
    <property type="evidence" value="ECO:0007669"/>
    <property type="project" value="UniProtKB-KW"/>
</dbReference>
<dbReference type="GO" id="GO:0015074">
    <property type="term" value="P:DNA integration"/>
    <property type="evidence" value="ECO:0007669"/>
    <property type="project" value="UniProtKB-KW"/>
</dbReference>
<dbReference type="InterPro" id="IPR053876">
    <property type="entry name" value="Phage_int_M"/>
</dbReference>
<dbReference type="Pfam" id="PF00589">
    <property type="entry name" value="Phage_integrase"/>
    <property type="match status" value="1"/>
</dbReference>
<dbReference type="Gene3D" id="1.10.150.130">
    <property type="match status" value="1"/>
</dbReference>
<organism evidence="6 7">
    <name type="scientific">Rhizobium lusitanum</name>
    <dbReference type="NCBI Taxonomy" id="293958"/>
    <lineage>
        <taxon>Bacteria</taxon>
        <taxon>Pseudomonadati</taxon>
        <taxon>Pseudomonadota</taxon>
        <taxon>Alphaproteobacteria</taxon>
        <taxon>Hyphomicrobiales</taxon>
        <taxon>Rhizobiaceae</taxon>
        <taxon>Rhizobium/Agrobacterium group</taxon>
        <taxon>Rhizobium</taxon>
    </lineage>
</organism>
<dbReference type="InterPro" id="IPR050808">
    <property type="entry name" value="Phage_Integrase"/>
</dbReference>
<keyword evidence="4" id="KW-0233">DNA recombination</keyword>
<dbReference type="GO" id="GO:0006310">
    <property type="term" value="P:DNA recombination"/>
    <property type="evidence" value="ECO:0007669"/>
    <property type="project" value="UniProtKB-KW"/>
</dbReference>
<dbReference type="SUPFAM" id="SSF56349">
    <property type="entry name" value="DNA breaking-rejoining enzymes"/>
    <property type="match status" value="1"/>
</dbReference>
<dbReference type="InterPro" id="IPR002104">
    <property type="entry name" value="Integrase_catalytic"/>
</dbReference>
<evidence type="ECO:0000256" key="2">
    <source>
        <dbReference type="ARBA" id="ARBA00022908"/>
    </source>
</evidence>
<dbReference type="PANTHER" id="PTHR30629">
    <property type="entry name" value="PROPHAGE INTEGRASE"/>
    <property type="match status" value="1"/>
</dbReference>
<dbReference type="PROSITE" id="PS51898">
    <property type="entry name" value="TYR_RECOMBINASE"/>
    <property type="match status" value="1"/>
</dbReference>
<reference evidence="6 7" key="1">
    <citation type="submission" date="2020-08" db="EMBL/GenBank/DDBJ databases">
        <title>Genomic Encyclopedia of Type Strains, Phase IV (KMG-V): Genome sequencing to study the core and pangenomes of soil and plant-associated prokaryotes.</title>
        <authorList>
            <person name="Whitman W."/>
        </authorList>
    </citation>
    <scope>NUCLEOTIDE SEQUENCE [LARGE SCALE GENOMIC DNA]</scope>
    <source>
        <strain evidence="6 7">SEMIA 4060</strain>
    </source>
</reference>
<evidence type="ECO:0000313" key="7">
    <source>
        <dbReference type="Proteomes" id="UP000565576"/>
    </source>
</evidence>
<dbReference type="EMBL" id="JACHBG010000026">
    <property type="protein sequence ID" value="MBB6488770.1"/>
    <property type="molecule type" value="Genomic_DNA"/>
</dbReference>
<dbReference type="RefSeq" id="WP_184710477.1">
    <property type="nucleotide sequence ID" value="NZ_JACHBG010000026.1"/>
</dbReference>
<dbReference type="PANTHER" id="PTHR30629:SF2">
    <property type="entry name" value="PROPHAGE INTEGRASE INTS-RELATED"/>
    <property type="match status" value="1"/>
</dbReference>
<dbReference type="Proteomes" id="UP000565576">
    <property type="component" value="Unassembled WGS sequence"/>
</dbReference>
<dbReference type="Pfam" id="PF22022">
    <property type="entry name" value="Phage_int_M"/>
    <property type="match status" value="1"/>
</dbReference>
<feature type="domain" description="Tyr recombinase" evidence="5">
    <location>
        <begin position="202"/>
        <end position="395"/>
    </location>
</feature>
<proteinExistence type="inferred from homology"/>
<evidence type="ECO:0000256" key="3">
    <source>
        <dbReference type="ARBA" id="ARBA00023125"/>
    </source>
</evidence>
<comment type="caution">
    <text evidence="6">The sequence shown here is derived from an EMBL/GenBank/DDBJ whole genome shotgun (WGS) entry which is preliminary data.</text>
</comment>
<accession>A0A7X0MH27</accession>
<dbReference type="Pfam" id="PF13356">
    <property type="entry name" value="Arm-DNA-bind_3"/>
    <property type="match status" value="1"/>
</dbReference>
<dbReference type="InterPro" id="IPR025166">
    <property type="entry name" value="Integrase_DNA_bind_dom"/>
</dbReference>
<evidence type="ECO:0000259" key="5">
    <source>
        <dbReference type="PROSITE" id="PS51898"/>
    </source>
</evidence>
<dbReference type="InterPro" id="IPR038488">
    <property type="entry name" value="Integrase_DNA-bd_sf"/>
</dbReference>
<keyword evidence="3" id="KW-0238">DNA-binding</keyword>
<dbReference type="InterPro" id="IPR011010">
    <property type="entry name" value="DNA_brk_join_enz"/>
</dbReference>
<dbReference type="Gene3D" id="3.30.160.390">
    <property type="entry name" value="Integrase, DNA-binding domain"/>
    <property type="match status" value="1"/>
</dbReference>
<evidence type="ECO:0000313" key="6">
    <source>
        <dbReference type="EMBL" id="MBB6488770.1"/>
    </source>
</evidence>
<comment type="similarity">
    <text evidence="1">Belongs to the 'phage' integrase family.</text>
</comment>
<evidence type="ECO:0000256" key="1">
    <source>
        <dbReference type="ARBA" id="ARBA00008857"/>
    </source>
</evidence>
<sequence>MLTDTQIKKAKAQEKAYKLFDSGGLFLFVSTAGGKMWRMKYRFSDKEKLLSIGTYPEMSLVDARAARDQAKQVLKSGRDPNALKKIEKISAKASQADTFEVLAREWHELQKPQWVEIHAQDVLDSLEKEVFPYLGSLAMNDITPANVLAVIRIMEKRDAKEKARRVRQRISAVFVYAISSGRANTDPAAIVQGAMAPRKRGKQPAVVGLEEARQMLKAVEEEPAHPVTKLAHRLLAITAARPGTLATTPWHEFNDLGHNLPIWEIPAARMKLRKEYKDDPDRDHLIPLPWQAIEIIETVRSITGKGPFVFPNARHAHKAMSPNAIGYMLNRAGYHHRHVPHGWRSTFSTVMNTLYRDDEAIIELMLAHVPKNKVKAAYDRAEHIDRRVELSQIWANLILEGAPSPKELLDRPRKILKKAA</sequence>
<dbReference type="AlphaFoldDB" id="A0A7X0MH27"/>
<dbReference type="Gene3D" id="1.10.443.10">
    <property type="entry name" value="Intergrase catalytic core"/>
    <property type="match status" value="1"/>
</dbReference>
<dbReference type="CDD" id="cd00801">
    <property type="entry name" value="INT_P4_C"/>
    <property type="match status" value="1"/>
</dbReference>
<evidence type="ECO:0000256" key="4">
    <source>
        <dbReference type="ARBA" id="ARBA00023172"/>
    </source>
</evidence>
<dbReference type="InterPro" id="IPR013762">
    <property type="entry name" value="Integrase-like_cat_sf"/>
</dbReference>
<keyword evidence="2" id="KW-0229">DNA integration</keyword>
<dbReference type="InterPro" id="IPR010998">
    <property type="entry name" value="Integrase_recombinase_N"/>
</dbReference>
<protein>
    <submittedName>
        <fullName evidence="6">Integrase</fullName>
    </submittedName>
</protein>
<name>A0A7X0MH27_9HYPH</name>
<gene>
    <name evidence="6" type="ORF">GGD46_006091</name>
</gene>